<organism evidence="5 6">
    <name type="scientific">Actinocrinis puniceicyclus</name>
    <dbReference type="NCBI Taxonomy" id="977794"/>
    <lineage>
        <taxon>Bacteria</taxon>
        <taxon>Bacillati</taxon>
        <taxon>Actinomycetota</taxon>
        <taxon>Actinomycetes</taxon>
        <taxon>Catenulisporales</taxon>
        <taxon>Actinospicaceae</taxon>
        <taxon>Actinocrinis</taxon>
    </lineage>
</organism>
<evidence type="ECO:0000256" key="2">
    <source>
        <dbReference type="PIRSR" id="PIRSR006386-1"/>
    </source>
</evidence>
<proteinExistence type="inferred from homology"/>
<protein>
    <recommendedName>
        <fullName evidence="1">2-hydroxychromene-2-carboxylate isomerase</fullName>
        <ecNumber evidence="1">5.99.1.4</ecNumber>
    </recommendedName>
</protein>
<dbReference type="Proteomes" id="UP000677913">
    <property type="component" value="Unassembled WGS sequence"/>
</dbReference>
<feature type="active site" description="Nucleophile" evidence="2">
    <location>
        <position position="15"/>
    </location>
</feature>
<feature type="compositionally biased region" description="Basic and acidic residues" evidence="3">
    <location>
        <begin position="211"/>
        <end position="223"/>
    </location>
</feature>
<dbReference type="AlphaFoldDB" id="A0A8J7WJA1"/>
<dbReference type="PANTHER" id="PTHR42943">
    <property type="entry name" value="GLUTATHIONE S-TRANSFERASE KAPPA"/>
    <property type="match status" value="1"/>
</dbReference>
<gene>
    <name evidence="5" type="ORF">KGA66_04745</name>
</gene>
<dbReference type="Pfam" id="PF01323">
    <property type="entry name" value="DSBA"/>
    <property type="match status" value="1"/>
</dbReference>
<comment type="caution">
    <text evidence="5">The sequence shown here is derived from an EMBL/GenBank/DDBJ whole genome shotgun (WGS) entry which is preliminary data.</text>
</comment>
<dbReference type="PIRSF" id="PIRSF006386">
    <property type="entry name" value="HCCAis_GSTk"/>
    <property type="match status" value="1"/>
</dbReference>
<dbReference type="SUPFAM" id="SSF52833">
    <property type="entry name" value="Thioredoxin-like"/>
    <property type="match status" value="1"/>
</dbReference>
<dbReference type="GO" id="GO:0018845">
    <property type="term" value="F:2-hydroxychromene-2-carboxylate isomerase activity"/>
    <property type="evidence" value="ECO:0007669"/>
    <property type="project" value="UniProtKB-UniRule"/>
</dbReference>
<feature type="region of interest" description="Disordered" evidence="3">
    <location>
        <begin position="208"/>
        <end position="243"/>
    </location>
</feature>
<comment type="catalytic activity">
    <reaction evidence="1">
        <text>2-hydroxychromene-2-carboxylate = (3E)-4-(2-hydroxyphenyl)-2-oxobut-3-enoate</text>
        <dbReference type="Rhea" id="RHEA:27401"/>
        <dbReference type="ChEBI" id="CHEBI:59350"/>
        <dbReference type="ChEBI" id="CHEBI:59353"/>
        <dbReference type="EC" id="5.99.1.4"/>
    </reaction>
</comment>
<feature type="domain" description="DSBA-like thioredoxin" evidence="4">
    <location>
        <begin position="9"/>
        <end position="203"/>
    </location>
</feature>
<accession>A0A8J7WJA1</accession>
<evidence type="ECO:0000259" key="4">
    <source>
        <dbReference type="Pfam" id="PF01323"/>
    </source>
</evidence>
<evidence type="ECO:0000256" key="1">
    <source>
        <dbReference type="PIRNR" id="PIRNR006386"/>
    </source>
</evidence>
<keyword evidence="6" id="KW-1185">Reference proteome</keyword>
<dbReference type="Gene3D" id="3.40.30.10">
    <property type="entry name" value="Glutaredoxin"/>
    <property type="match status" value="1"/>
</dbReference>
<evidence type="ECO:0000313" key="6">
    <source>
        <dbReference type="Proteomes" id="UP000677913"/>
    </source>
</evidence>
<name>A0A8J7WJA1_9ACTN</name>
<comment type="similarity">
    <text evidence="1">Belongs to the GST superfamily. NadH family.</text>
</comment>
<dbReference type="EC" id="5.99.1.4" evidence="1"/>
<dbReference type="RefSeq" id="WP_211464905.1">
    <property type="nucleotide sequence ID" value="NZ_JAGSXH010000010.1"/>
</dbReference>
<evidence type="ECO:0000256" key="3">
    <source>
        <dbReference type="SAM" id="MobiDB-lite"/>
    </source>
</evidence>
<dbReference type="GO" id="GO:0016491">
    <property type="term" value="F:oxidoreductase activity"/>
    <property type="evidence" value="ECO:0007669"/>
    <property type="project" value="InterPro"/>
</dbReference>
<evidence type="ECO:0000313" key="5">
    <source>
        <dbReference type="EMBL" id="MBS2962343.1"/>
    </source>
</evidence>
<dbReference type="InterPro" id="IPR014440">
    <property type="entry name" value="HCCAis_GSTk"/>
</dbReference>
<dbReference type="PANTHER" id="PTHR42943:SF2">
    <property type="entry name" value="GLUTATHIONE S-TRANSFERASE KAPPA 1"/>
    <property type="match status" value="1"/>
</dbReference>
<dbReference type="InterPro" id="IPR001853">
    <property type="entry name" value="DSBA-like_thioredoxin_dom"/>
</dbReference>
<keyword evidence="1" id="KW-0413">Isomerase</keyword>
<dbReference type="EMBL" id="JAGSXH010000010">
    <property type="protein sequence ID" value="MBS2962343.1"/>
    <property type="molecule type" value="Genomic_DNA"/>
</dbReference>
<dbReference type="InterPro" id="IPR036249">
    <property type="entry name" value="Thioredoxin-like_sf"/>
</dbReference>
<dbReference type="InterPro" id="IPR051924">
    <property type="entry name" value="GST_Kappa/NadH"/>
</dbReference>
<reference evidence="5" key="1">
    <citation type="submission" date="2021-04" db="EMBL/GenBank/DDBJ databases">
        <title>Genome based classification of Actinospica acidithermotolerans sp. nov., an actinobacterium isolated from an Indonesian hot spring.</title>
        <authorList>
            <person name="Kusuma A.B."/>
            <person name="Putra K.E."/>
            <person name="Nafisah S."/>
            <person name="Loh J."/>
            <person name="Nouioui I."/>
            <person name="Goodfellow M."/>
        </authorList>
    </citation>
    <scope>NUCLEOTIDE SEQUENCE</scope>
    <source>
        <strain evidence="5">DSM 45618</strain>
    </source>
</reference>
<sequence length="243" mass="26907">MTAGAPPRFYFSLRSPYSWLAHWDLTQRYPQVAASLEWRPFWEPDGESVRMLAEAGAGFPYVDHSRAKARYVLADVRRLAARRGLTVTWPVDRQPCWEVPHLAYLLAERYGRGRAFVAAVYRARWEEGADICDRATVARLADELGLPAGELAGAVDDPAARRLGLEALLAVDADGVFGVPFFIHRYDKYWGVDRLPWFVETLQAAPGGIESGHEDRRPHEVSVEKGPVPALPAGDQGHAGGCG</sequence>